<keyword evidence="2" id="KW-1185">Reference proteome</keyword>
<reference evidence="1 2" key="1">
    <citation type="submission" date="2019-05" db="EMBL/GenBank/DDBJ databases">
        <title>Another draft genome of Portunus trituberculatus and its Hox gene families provides insights of decapod evolution.</title>
        <authorList>
            <person name="Jeong J.-H."/>
            <person name="Song I."/>
            <person name="Kim S."/>
            <person name="Choi T."/>
            <person name="Kim D."/>
            <person name="Ryu S."/>
            <person name="Kim W."/>
        </authorList>
    </citation>
    <scope>NUCLEOTIDE SEQUENCE [LARGE SCALE GENOMIC DNA]</scope>
    <source>
        <tissue evidence="1">Muscle</tissue>
    </source>
</reference>
<evidence type="ECO:0000313" key="2">
    <source>
        <dbReference type="Proteomes" id="UP000324222"/>
    </source>
</evidence>
<organism evidence="1 2">
    <name type="scientific">Portunus trituberculatus</name>
    <name type="common">Swimming crab</name>
    <name type="synonym">Neptunus trituberculatus</name>
    <dbReference type="NCBI Taxonomy" id="210409"/>
    <lineage>
        <taxon>Eukaryota</taxon>
        <taxon>Metazoa</taxon>
        <taxon>Ecdysozoa</taxon>
        <taxon>Arthropoda</taxon>
        <taxon>Crustacea</taxon>
        <taxon>Multicrustacea</taxon>
        <taxon>Malacostraca</taxon>
        <taxon>Eumalacostraca</taxon>
        <taxon>Eucarida</taxon>
        <taxon>Decapoda</taxon>
        <taxon>Pleocyemata</taxon>
        <taxon>Brachyura</taxon>
        <taxon>Eubrachyura</taxon>
        <taxon>Portunoidea</taxon>
        <taxon>Portunidae</taxon>
        <taxon>Portuninae</taxon>
        <taxon>Portunus</taxon>
    </lineage>
</organism>
<accession>A0A5B7F0D4</accession>
<gene>
    <name evidence="1" type="ORF">E2C01_033535</name>
</gene>
<protein>
    <submittedName>
        <fullName evidence="1">Uncharacterized protein</fullName>
    </submittedName>
</protein>
<sequence length="63" mass="6935">MLEKEESASSLGRCIPQDVTLPHSQPSLQAVDQLECTNIATHKRLAALTITEELIDDPVNIIH</sequence>
<dbReference type="AlphaFoldDB" id="A0A5B7F0D4"/>
<proteinExistence type="predicted"/>
<name>A0A5B7F0D4_PORTR</name>
<evidence type="ECO:0000313" key="1">
    <source>
        <dbReference type="EMBL" id="MPC39982.1"/>
    </source>
</evidence>
<comment type="caution">
    <text evidence="1">The sequence shown here is derived from an EMBL/GenBank/DDBJ whole genome shotgun (WGS) entry which is preliminary data.</text>
</comment>
<dbReference type="Proteomes" id="UP000324222">
    <property type="component" value="Unassembled WGS sequence"/>
</dbReference>
<dbReference type="EMBL" id="VSRR010004536">
    <property type="protein sequence ID" value="MPC39982.1"/>
    <property type="molecule type" value="Genomic_DNA"/>
</dbReference>